<keyword evidence="5" id="KW-1133">Transmembrane helix</keyword>
<keyword evidence="4" id="KW-0812">Transmembrane</keyword>
<evidence type="ECO:0000256" key="2">
    <source>
        <dbReference type="ARBA" id="ARBA00005551"/>
    </source>
</evidence>
<reference evidence="8 9" key="2">
    <citation type="journal article" date="2016" name="Genome Announc.">
        <title>Complete Genome Sequences of Two Interactive Moderate Thermophiles, Paenibacillus napthalenovorans 32O-Y and Paenibacillus sp. 32O-W.</title>
        <authorList>
            <person name="Butler R.R.III."/>
            <person name="Wang J."/>
            <person name="Stark B.C."/>
            <person name="Pombert J.F."/>
        </authorList>
    </citation>
    <scope>NUCLEOTIDE SEQUENCE [LARGE SCALE GENOMIC DNA]</scope>
    <source>
        <strain evidence="8 9">32O-Y</strain>
    </source>
</reference>
<evidence type="ECO:0000256" key="5">
    <source>
        <dbReference type="ARBA" id="ARBA00022989"/>
    </source>
</evidence>
<dbReference type="GO" id="GO:1902600">
    <property type="term" value="P:proton transmembrane transport"/>
    <property type="evidence" value="ECO:0007669"/>
    <property type="project" value="InterPro"/>
</dbReference>
<evidence type="ECO:0000256" key="1">
    <source>
        <dbReference type="ARBA" id="ARBA00004141"/>
    </source>
</evidence>
<evidence type="ECO:0000256" key="6">
    <source>
        <dbReference type="ARBA" id="ARBA00023136"/>
    </source>
</evidence>
<dbReference type="Gene3D" id="1.20.1530.20">
    <property type="match status" value="1"/>
</dbReference>
<dbReference type="STRING" id="162209.IJ22_29890"/>
<dbReference type="InterPro" id="IPR038770">
    <property type="entry name" value="Na+/solute_symporter_sf"/>
</dbReference>
<organism evidence="8 9">
    <name type="scientific">Paenibacillus naphthalenovorans</name>
    <dbReference type="NCBI Taxonomy" id="162209"/>
    <lineage>
        <taxon>Bacteria</taxon>
        <taxon>Bacillati</taxon>
        <taxon>Bacillota</taxon>
        <taxon>Bacilli</taxon>
        <taxon>Bacillales</taxon>
        <taxon>Paenibacillaceae</taxon>
        <taxon>Paenibacillus</taxon>
    </lineage>
</organism>
<accession>A0A0U2L1A5</accession>
<dbReference type="PANTHER" id="PTHR42751">
    <property type="entry name" value="SODIUM/HYDROGEN EXCHANGER FAMILY/TRKA DOMAIN PROTEIN"/>
    <property type="match status" value="1"/>
</dbReference>
<dbReference type="GO" id="GO:0016020">
    <property type="term" value="C:membrane"/>
    <property type="evidence" value="ECO:0007669"/>
    <property type="project" value="UniProtKB-SubCell"/>
</dbReference>
<comment type="similarity">
    <text evidence="2">Belongs to the monovalent cation:proton antiporter 2 (CPA2) transporter (TC 2.A.37) family.</text>
</comment>
<reference evidence="9" key="1">
    <citation type="submission" date="2015-12" db="EMBL/GenBank/DDBJ databases">
        <title>Complete genome sequences of two moderately thermophilic Paenibacillus species.</title>
        <authorList>
            <person name="Butler R.III."/>
            <person name="Wang J."/>
            <person name="Stark B.C."/>
            <person name="Pombert J.-F."/>
        </authorList>
    </citation>
    <scope>NUCLEOTIDE SEQUENCE [LARGE SCALE GENOMIC DNA]</scope>
    <source>
        <strain evidence="9">32O-Y</strain>
    </source>
</reference>
<dbReference type="PANTHER" id="PTHR42751:SF4">
    <property type="entry name" value="K(+)_H(+) ANTIPORTER SUBUNIT KHTU"/>
    <property type="match status" value="1"/>
</dbReference>
<protein>
    <submittedName>
        <fullName evidence="8">Potassium transporter</fullName>
    </submittedName>
</protein>
<evidence type="ECO:0000256" key="4">
    <source>
        <dbReference type="ARBA" id="ARBA00022692"/>
    </source>
</evidence>
<dbReference type="Pfam" id="PF00999">
    <property type="entry name" value="Na_H_Exchanger"/>
    <property type="match status" value="1"/>
</dbReference>
<name>A0A0U2L1A5_9BACL</name>
<sequence length="405" mass="43586">MDHMIFEVGTALMLIAIASVIAGKLKFSIIPFLIILGMVVGPHAPTLGIFDFTFIESQEVISFLGRIGVLFLLFYIGLEFSVSKLIKSGRNIVFGGTVYVLLNFSIGLAYGFLVNFPLYETLIIAGMLSVSSTAIVAKVLVDLRRTGNSETELILGMILFDDLFLAVFLSVMSGLLLGGATSIGGILLSVGISIGYMLLFFLIARKGTPVLNKLLNITSNEIFIIVVFSTLFFIAGFSETLHVAEAIGALLFGLALSETEHSKRIEHLVIPFRDFFGAVFFFSFGLSIDPLTLGNAAWLAIGAVLLTILGNMISGMIAGRKAGLSHKASMNIGLTVMARGEFTIIVANLGVAGGLMPLLKPFSALYVLVLAIVGPLLAKESKHIYNGLNKIFKWSKSQEKLKNMG</sequence>
<dbReference type="PATRIC" id="fig|162209.4.peg.3187"/>
<dbReference type="OrthoDB" id="9781411at2"/>
<dbReference type="RefSeq" id="WP_062409328.1">
    <property type="nucleotide sequence ID" value="NZ_BJCS01000007.1"/>
</dbReference>
<comment type="subcellular location">
    <subcellularLocation>
        <location evidence="1">Membrane</location>
        <topology evidence="1">Multi-pass membrane protein</topology>
    </subcellularLocation>
</comment>
<gene>
    <name evidence="8" type="ORF">IJ22_29890</name>
</gene>
<keyword evidence="6" id="KW-0472">Membrane</keyword>
<keyword evidence="9" id="KW-1185">Reference proteome</keyword>
<evidence type="ECO:0000259" key="7">
    <source>
        <dbReference type="Pfam" id="PF00999"/>
    </source>
</evidence>
<dbReference type="EMBL" id="CP013652">
    <property type="protein sequence ID" value="ALS23362.1"/>
    <property type="molecule type" value="Genomic_DNA"/>
</dbReference>
<proteinExistence type="inferred from homology"/>
<dbReference type="AlphaFoldDB" id="A0A0U2L1A5"/>
<dbReference type="KEGG" id="pnp:IJ22_29890"/>
<evidence type="ECO:0000256" key="3">
    <source>
        <dbReference type="ARBA" id="ARBA00022448"/>
    </source>
</evidence>
<evidence type="ECO:0000313" key="9">
    <source>
        <dbReference type="Proteomes" id="UP000061660"/>
    </source>
</evidence>
<feature type="domain" description="Cation/H+ exchanger transmembrane" evidence="7">
    <location>
        <begin position="13"/>
        <end position="378"/>
    </location>
</feature>
<dbReference type="GO" id="GO:0015297">
    <property type="term" value="F:antiporter activity"/>
    <property type="evidence" value="ECO:0007669"/>
    <property type="project" value="InterPro"/>
</dbReference>
<dbReference type="Proteomes" id="UP000061660">
    <property type="component" value="Chromosome"/>
</dbReference>
<evidence type="ECO:0000313" key="8">
    <source>
        <dbReference type="EMBL" id="ALS23362.1"/>
    </source>
</evidence>
<dbReference type="InterPro" id="IPR006153">
    <property type="entry name" value="Cation/H_exchanger_TM"/>
</dbReference>
<keyword evidence="3" id="KW-0813">Transport</keyword>